<feature type="region of interest" description="Disordered" evidence="1">
    <location>
        <begin position="209"/>
        <end position="230"/>
    </location>
</feature>
<feature type="region of interest" description="Disordered" evidence="1">
    <location>
        <begin position="32"/>
        <end position="52"/>
    </location>
</feature>
<dbReference type="Proteomes" id="UP000826234">
    <property type="component" value="Unassembled WGS sequence"/>
</dbReference>
<protein>
    <recommendedName>
        <fullName evidence="4">PRRC2C</fullName>
    </recommendedName>
</protein>
<dbReference type="InterPro" id="IPR033184">
    <property type="entry name" value="PRRC2"/>
</dbReference>
<keyword evidence="3" id="KW-1185">Reference proteome</keyword>
<sequence length="315" mass="33534">MKMTVPIPGSQLSLPNFGSAGQPLIALPQSLQPPLQHTAPQPQAQSLSRPAQVGQPFRGLIPAGTQHSIITGKMPEMDLKAFGSGIDKPGTPPVSGRSTTPTSSPFRGEKAASTSPNSQSNKMNTIVYQKQFQSAAVRMTQSFPPQFTPQILSQPNLVPPLVRAPHTNTFPAPVQRPSVALVSQMPPQMTTGLLSHPRLQHVARGPCGSLSGVRGNQPQTAMKAEQDMKAKQRAEVLQSTQRFFSEQQQNKPTGGKMQKVSDNGNKGPDAVSDSTSTACQDKVQEKPSPAPAAAPKPIRTGPIKPQAIKTEETKS</sequence>
<proteinExistence type="predicted"/>
<dbReference type="PANTHER" id="PTHR14038">
    <property type="entry name" value="BAT2 HLA-B-ASSOCIATED TRANSCRIPT 2"/>
    <property type="match status" value="1"/>
</dbReference>
<gene>
    <name evidence="2" type="ORF">JD844_017230</name>
</gene>
<comment type="caution">
    <text evidence="2">The sequence shown here is derived from an EMBL/GenBank/DDBJ whole genome shotgun (WGS) entry which is preliminary data.</text>
</comment>
<feature type="region of interest" description="Disordered" evidence="1">
    <location>
        <begin position="80"/>
        <end position="123"/>
    </location>
</feature>
<feature type="region of interest" description="Disordered" evidence="1">
    <location>
        <begin position="245"/>
        <end position="315"/>
    </location>
</feature>
<organism evidence="2 3">
    <name type="scientific">Phrynosoma platyrhinos</name>
    <name type="common">Desert horned lizard</name>
    <dbReference type="NCBI Taxonomy" id="52577"/>
    <lineage>
        <taxon>Eukaryota</taxon>
        <taxon>Metazoa</taxon>
        <taxon>Chordata</taxon>
        <taxon>Craniata</taxon>
        <taxon>Vertebrata</taxon>
        <taxon>Euteleostomi</taxon>
        <taxon>Lepidosauria</taxon>
        <taxon>Squamata</taxon>
        <taxon>Bifurcata</taxon>
        <taxon>Unidentata</taxon>
        <taxon>Episquamata</taxon>
        <taxon>Toxicofera</taxon>
        <taxon>Iguania</taxon>
        <taxon>Phrynosomatidae</taxon>
        <taxon>Phrynosomatinae</taxon>
        <taxon>Phrynosoma</taxon>
    </lineage>
</organism>
<feature type="compositionally biased region" description="Polar residues" evidence="1">
    <location>
        <begin position="32"/>
        <end position="49"/>
    </location>
</feature>
<evidence type="ECO:0000313" key="2">
    <source>
        <dbReference type="EMBL" id="KAH0618220.1"/>
    </source>
</evidence>
<evidence type="ECO:0008006" key="4">
    <source>
        <dbReference type="Google" id="ProtNLM"/>
    </source>
</evidence>
<feature type="compositionally biased region" description="Polar residues" evidence="1">
    <location>
        <begin position="96"/>
        <end position="105"/>
    </location>
</feature>
<name>A0ABQ7SLL5_PHRPL</name>
<evidence type="ECO:0000313" key="3">
    <source>
        <dbReference type="Proteomes" id="UP000826234"/>
    </source>
</evidence>
<dbReference type="PANTHER" id="PTHR14038:SF6">
    <property type="entry name" value="PROTEIN PRRC2C"/>
    <property type="match status" value="1"/>
</dbReference>
<reference evidence="2 3" key="1">
    <citation type="journal article" date="2022" name="Gigascience">
        <title>A chromosome-level genome assembly and annotation of the desert horned lizard, Phrynosoma platyrhinos, provides insight into chromosomal rearrangements among reptiles.</title>
        <authorList>
            <person name="Koochekian N."/>
            <person name="Ascanio A."/>
            <person name="Farleigh K."/>
            <person name="Card D.C."/>
            <person name="Schield D.R."/>
            <person name="Castoe T.A."/>
            <person name="Jezkova T."/>
        </authorList>
    </citation>
    <scope>NUCLEOTIDE SEQUENCE [LARGE SCALE GENOMIC DNA]</scope>
    <source>
        <strain evidence="2">NK-2021</strain>
    </source>
</reference>
<evidence type="ECO:0000256" key="1">
    <source>
        <dbReference type="SAM" id="MobiDB-lite"/>
    </source>
</evidence>
<accession>A0ABQ7SLL5</accession>
<feature type="compositionally biased region" description="Polar residues" evidence="1">
    <location>
        <begin position="112"/>
        <end position="123"/>
    </location>
</feature>
<dbReference type="EMBL" id="JAIPUX010005289">
    <property type="protein sequence ID" value="KAH0618220.1"/>
    <property type="molecule type" value="Genomic_DNA"/>
</dbReference>